<dbReference type="RefSeq" id="YP_009225807.1">
    <property type="nucleotide sequence ID" value="NC_029098.1"/>
</dbReference>
<keyword evidence="8" id="KW-0862">Zinc</keyword>
<proteinExistence type="predicted"/>
<dbReference type="SMART" id="SM00400">
    <property type="entry name" value="ZnF_CHCC"/>
    <property type="match status" value="1"/>
</dbReference>
<keyword evidence="12" id="KW-1185">Reference proteome</keyword>
<dbReference type="GO" id="GO:0008270">
    <property type="term" value="F:zinc ion binding"/>
    <property type="evidence" value="ECO:0007669"/>
    <property type="project" value="UniProtKB-KW"/>
</dbReference>
<keyword evidence="6" id="KW-0479">Metal-binding</keyword>
<keyword evidence="9" id="KW-0804">Transcription</keyword>
<dbReference type="PANTHER" id="PTHR30313:SF2">
    <property type="entry name" value="DNA PRIMASE"/>
    <property type="match status" value="1"/>
</dbReference>
<dbReference type="Gene3D" id="3.40.1360.10">
    <property type="match status" value="1"/>
</dbReference>
<reference evidence="11 12" key="1">
    <citation type="submission" date="2014-09" db="EMBL/GenBank/DDBJ databases">
        <authorList>
            <person name="Gicewicz E.A."/>
            <person name="Hiryak K.M."/>
            <person name="Horoschock A.N."/>
            <person name="Kneeream E.R."/>
            <person name="Luchetta J."/>
            <person name="Mikolon A.R."/>
            <person name="Smith S.N."/>
            <person name="Svintozelskiy S."/>
            <person name="Yucha M.L."/>
            <person name="Manna D.P."/>
            <person name="Pidcock K.A."/>
            <person name="Laing C.E."/>
            <person name="Schaff J.E."/>
            <person name="Dashiell C.L."/>
            <person name="Macialek J.A."/>
            <person name="Anders K.R."/>
            <person name="Braun M.A."/>
            <person name="Delesalle V.A."/>
            <person name="Hughes L.E."/>
            <person name="Ware V.C."/>
            <person name="Bradley K.W."/>
            <person name="Barker L.P."/>
            <person name="Asai D.J."/>
            <person name="Bowman C.A."/>
            <person name="Russell D.A."/>
            <person name="Pope W.H."/>
            <person name="Jacobs-Sera D."/>
            <person name="Hendrix R.W."/>
            <person name="Hatfull G.F."/>
        </authorList>
    </citation>
    <scope>NUCLEOTIDE SEQUENCE [LARGE SCALE GENOMIC DNA]</scope>
</reference>
<organism evidence="11 12">
    <name type="scientific">Streptomyces phage Jay2Jay</name>
    <dbReference type="NCBI Taxonomy" id="1556290"/>
    <lineage>
        <taxon>Viruses</taxon>
        <taxon>Duplodnaviria</taxon>
        <taxon>Heunggongvirae</taxon>
        <taxon>Uroviricota</taxon>
        <taxon>Caudoviricetes</taxon>
        <taxon>Stanwilliamsviridae</taxon>
        <taxon>Boydwoodruffvirinae</taxon>
        <taxon>Samistivirus</taxon>
        <taxon>Samistivirus jay2jay</taxon>
    </lineage>
</organism>
<evidence type="ECO:0000256" key="5">
    <source>
        <dbReference type="ARBA" id="ARBA00022705"/>
    </source>
</evidence>
<dbReference type="Proteomes" id="UP000030200">
    <property type="component" value="Segment"/>
</dbReference>
<dbReference type="GO" id="GO:0003677">
    <property type="term" value="F:DNA binding"/>
    <property type="evidence" value="ECO:0007669"/>
    <property type="project" value="InterPro"/>
</dbReference>
<evidence type="ECO:0000313" key="12">
    <source>
        <dbReference type="Proteomes" id="UP000030200"/>
    </source>
</evidence>
<dbReference type="InterPro" id="IPR034154">
    <property type="entry name" value="TOPRIM_DnaG/twinkle"/>
</dbReference>
<dbReference type="Gene3D" id="3.90.580.10">
    <property type="entry name" value="Zinc finger, CHC2-type domain"/>
    <property type="match status" value="1"/>
</dbReference>
<dbReference type="GeneID" id="26796811"/>
<dbReference type="Pfam" id="PF01807">
    <property type="entry name" value="Zn_ribbon_DnaG"/>
    <property type="match status" value="1"/>
</dbReference>
<keyword evidence="7" id="KW-0863">Zinc-finger</keyword>
<evidence type="ECO:0000256" key="7">
    <source>
        <dbReference type="ARBA" id="ARBA00022771"/>
    </source>
</evidence>
<name>A0A0A0RM28_9CAUD</name>
<dbReference type="InterPro" id="IPR036977">
    <property type="entry name" value="DNA_primase_Znf_CHC2"/>
</dbReference>
<dbReference type="SUPFAM" id="SSF57783">
    <property type="entry name" value="Zinc beta-ribbon"/>
    <property type="match status" value="1"/>
</dbReference>
<feature type="domain" description="Zinc finger CHC2-type" evidence="10">
    <location>
        <begin position="40"/>
        <end position="97"/>
    </location>
</feature>
<dbReference type="InterPro" id="IPR002694">
    <property type="entry name" value="Znf_CHC2"/>
</dbReference>
<evidence type="ECO:0000256" key="1">
    <source>
        <dbReference type="ARBA" id="ARBA00022478"/>
    </source>
</evidence>
<dbReference type="InterPro" id="IPR006171">
    <property type="entry name" value="TOPRIM_dom"/>
</dbReference>
<evidence type="ECO:0000256" key="4">
    <source>
        <dbReference type="ARBA" id="ARBA00022695"/>
    </source>
</evidence>
<dbReference type="GO" id="GO:0006269">
    <property type="term" value="P:DNA replication, synthesis of primer"/>
    <property type="evidence" value="ECO:0007669"/>
    <property type="project" value="UniProtKB-KW"/>
</dbReference>
<keyword evidence="3" id="KW-0808">Transferase</keyword>
<accession>A0A0A0RM28</accession>
<evidence type="ECO:0000259" key="10">
    <source>
        <dbReference type="SMART" id="SM00400"/>
    </source>
</evidence>
<keyword evidence="4" id="KW-0548">Nucleotidyltransferase</keyword>
<sequence>MGNTRNSEWAPSIYDYTEEQIAVVIQGVGVEVDGETGNDFLCYCPFHGNTDTPSFSVSKRNGTFICFNAACAEQGNLIGLVQRLRKCSMMEALRFVMKHKETRHVSLAERRQKRLDRGGEFNILPDAPFERMYNDFWNNPEPVRYMVEDRGFEEDTLHHFKIGYSVKNDMVIVPMHSPEGKHVGLIGRSIEGKRFKNSPGLPVSRTLWNLNRARAAGDAVVITEASFDSMRVHQSGYPCTVALLGGHLSLLHIELLNRYFNTLIIMTDFDKKEDHISPVCRKCEGQCKGHNPGRDLGKLIVESFPRKRVLWASHGYKEVYPDGAKDPGMISDKEIKTCVQNAVSNFEYKRWGLY</sequence>
<evidence type="ECO:0000256" key="8">
    <source>
        <dbReference type="ARBA" id="ARBA00022833"/>
    </source>
</evidence>
<protein>
    <submittedName>
        <fullName evidence="11">DNA primase</fullName>
    </submittedName>
</protein>
<dbReference type="SUPFAM" id="SSF56731">
    <property type="entry name" value="DNA primase core"/>
    <property type="match status" value="1"/>
</dbReference>
<dbReference type="GO" id="GO:0003899">
    <property type="term" value="F:DNA-directed RNA polymerase activity"/>
    <property type="evidence" value="ECO:0007669"/>
    <property type="project" value="InterPro"/>
</dbReference>
<gene>
    <name evidence="11" type="primary">82</name>
    <name evidence="11" type="ORF">PBI_JAY2JAY_82</name>
</gene>
<evidence type="ECO:0000256" key="2">
    <source>
        <dbReference type="ARBA" id="ARBA00022515"/>
    </source>
</evidence>
<dbReference type="PANTHER" id="PTHR30313">
    <property type="entry name" value="DNA PRIMASE"/>
    <property type="match status" value="1"/>
</dbReference>
<dbReference type="EMBL" id="KM652554">
    <property type="protein sequence ID" value="AIW02580.1"/>
    <property type="molecule type" value="Genomic_DNA"/>
</dbReference>
<evidence type="ECO:0000256" key="3">
    <source>
        <dbReference type="ARBA" id="ARBA00022679"/>
    </source>
</evidence>
<dbReference type="CDD" id="cd01029">
    <property type="entry name" value="TOPRIM_primases"/>
    <property type="match status" value="1"/>
</dbReference>
<evidence type="ECO:0000256" key="9">
    <source>
        <dbReference type="ARBA" id="ARBA00023163"/>
    </source>
</evidence>
<evidence type="ECO:0000256" key="6">
    <source>
        <dbReference type="ARBA" id="ARBA00022723"/>
    </source>
</evidence>
<dbReference type="OrthoDB" id="3597at10239"/>
<dbReference type="InterPro" id="IPR050219">
    <property type="entry name" value="DnaG_primase"/>
</dbReference>
<keyword evidence="1" id="KW-0240">DNA-directed RNA polymerase</keyword>
<keyword evidence="2" id="KW-0639">Primosome</keyword>
<dbReference type="GO" id="GO:0000428">
    <property type="term" value="C:DNA-directed RNA polymerase complex"/>
    <property type="evidence" value="ECO:0007669"/>
    <property type="project" value="UniProtKB-KW"/>
</dbReference>
<dbReference type="KEGG" id="vg:26796811"/>
<dbReference type="Pfam" id="PF13662">
    <property type="entry name" value="Toprim_4"/>
    <property type="match status" value="1"/>
</dbReference>
<keyword evidence="5" id="KW-0235">DNA replication</keyword>
<evidence type="ECO:0000313" key="11">
    <source>
        <dbReference type="EMBL" id="AIW02580.1"/>
    </source>
</evidence>